<dbReference type="RefSeq" id="WP_145187880.1">
    <property type="nucleotide sequence ID" value="NZ_CP036290.1"/>
</dbReference>
<dbReference type="EMBL" id="CP036290">
    <property type="protein sequence ID" value="QDU85119.1"/>
    <property type="molecule type" value="Genomic_DNA"/>
</dbReference>
<dbReference type="Proteomes" id="UP000319342">
    <property type="component" value="Chromosome"/>
</dbReference>
<dbReference type="InterPro" id="IPR011047">
    <property type="entry name" value="Quinoprotein_ADH-like_sf"/>
</dbReference>
<evidence type="ECO:0000313" key="4">
    <source>
        <dbReference type="Proteomes" id="UP000319342"/>
    </source>
</evidence>
<feature type="domain" description="PatA-like N-terminal" evidence="2">
    <location>
        <begin position="4"/>
        <end position="162"/>
    </location>
</feature>
<accession>A0A518D0Z1</accession>
<gene>
    <name evidence="3" type="ORF">Pla163_22450</name>
</gene>
<name>A0A518D0Z1_9BACT</name>
<organism evidence="3 4">
    <name type="scientific">Rohdeia mirabilis</name>
    <dbReference type="NCBI Taxonomy" id="2528008"/>
    <lineage>
        <taxon>Bacteria</taxon>
        <taxon>Pseudomonadati</taxon>
        <taxon>Planctomycetota</taxon>
        <taxon>Planctomycetia</taxon>
        <taxon>Planctomycetia incertae sedis</taxon>
        <taxon>Rohdeia</taxon>
    </lineage>
</organism>
<protein>
    <recommendedName>
        <fullName evidence="2">PatA-like N-terminal domain-containing protein</fullName>
    </recommendedName>
</protein>
<reference evidence="3 4" key="1">
    <citation type="submission" date="2019-02" db="EMBL/GenBank/DDBJ databases">
        <title>Deep-cultivation of Planctomycetes and their phenomic and genomic characterization uncovers novel biology.</title>
        <authorList>
            <person name="Wiegand S."/>
            <person name="Jogler M."/>
            <person name="Boedeker C."/>
            <person name="Pinto D."/>
            <person name="Vollmers J."/>
            <person name="Rivas-Marin E."/>
            <person name="Kohn T."/>
            <person name="Peeters S.H."/>
            <person name="Heuer A."/>
            <person name="Rast P."/>
            <person name="Oberbeckmann S."/>
            <person name="Bunk B."/>
            <person name="Jeske O."/>
            <person name="Meyerdierks A."/>
            <person name="Storesund J.E."/>
            <person name="Kallscheuer N."/>
            <person name="Luecker S."/>
            <person name="Lage O.M."/>
            <person name="Pohl T."/>
            <person name="Merkel B.J."/>
            <person name="Hornburger P."/>
            <person name="Mueller R.-W."/>
            <person name="Bruemmer F."/>
            <person name="Labrenz M."/>
            <person name="Spormann A.M."/>
            <person name="Op den Camp H."/>
            <person name="Overmann J."/>
            <person name="Amann R."/>
            <person name="Jetten M.S.M."/>
            <person name="Mascher T."/>
            <person name="Medema M.H."/>
            <person name="Devos D.P."/>
            <person name="Kaster A.-K."/>
            <person name="Ovreas L."/>
            <person name="Rohde M."/>
            <person name="Galperin M.Y."/>
            <person name="Jogler C."/>
        </authorList>
    </citation>
    <scope>NUCLEOTIDE SEQUENCE [LARGE SCALE GENOMIC DNA]</scope>
    <source>
        <strain evidence="3 4">Pla163</strain>
    </source>
</reference>
<feature type="region of interest" description="Disordered" evidence="1">
    <location>
        <begin position="105"/>
        <end position="141"/>
    </location>
</feature>
<feature type="region of interest" description="Disordered" evidence="1">
    <location>
        <begin position="162"/>
        <end position="181"/>
    </location>
</feature>
<dbReference type="AlphaFoldDB" id="A0A518D0Z1"/>
<dbReference type="OrthoDB" id="266359at2"/>
<dbReference type="SUPFAM" id="SSF50998">
    <property type="entry name" value="Quinoprotein alcohol dehydrogenase-like"/>
    <property type="match status" value="1"/>
</dbReference>
<evidence type="ECO:0000313" key="3">
    <source>
        <dbReference type="EMBL" id="QDU85119.1"/>
    </source>
</evidence>
<sequence>MSFQGDVAGIGLGELLQGLARGGKDGVLNLFGKDLVARIGLQGGQLYLVNSPEEDPHVWRSRCAKAWVKDPEAERDPQRRDAIARAERLETVFAMLEAPNLHFRFEQGSLPPPPGGAPTGSQQRGSRSEGMALGSGRPAESPWGKGMSVEFVLLEHARISDEVQSGGGPKEHDMPRALDPGQPEKGYELLLAECDGKSTMVEVADRLGWPLRQCCGVVNELVARRAVRLATPREILASALQELEDGQYERAADRFEGWLDSTPGGPPSREDGELLAHLWERGQIATALGYVRRRAGRRLCRRLDYVASDLEQSIELWRRFVELHGACGVARLHLTRLCLAATADASPDADTLNELLRQARQLTEAGFAMRARALLLAVRDLAIDSLSVRVDVGHRMLAAGMLEDASEILSAAAREMVETGDLVRARRLIGSLLVEVPEHRAARDLLAEIENRQQRKKRRTWQFAVGASVAVVLSGVGVVHIKNEAELDRRVNEITNLLDDPDRGLALLDEYYPRTAVRPERIVGLHAALDRRRSEQQQIALANWNNSCVEIEGRIERGELLLAVERIVGIGNPPSLDDVYVRRLRSREELLSLIAGKLQTRFETSDPGLEAEPGALQRESELLADTEDILEASRSKRLHSEFRDFVDHVDLLVMQWNTRRTERAQERLAKASRDKEARQDRLLSSARFLAASGELDRSLEAYDQLLEIDADESVIEFVKKERAGIAVQFEAWQLALEEAAAGEHASAVERLDQAGLDLTVFPLPWRVESQPSGAKVTTSDGTVATTPFVMRTPAGVAVEMQLELPGTLPVTLTVEMPQDRLVHLHRNVDRAVTSGTRIEALPILVGSDLVVADRNGSVRRLGPKGEVRWERDLDTLGGIARTPRFLPSRPGWMLVVSEEGNSWLISVEDGQVEGPWSAGCPPIQGPEDLGGAIAVLFNDGSLATWNRTVEPVVSSATSQVYRMAPEEDAEYSERLENLVCLRASTGRDTDMGNPWNAWRVEVEEGMYMVRLRNEPLRTFTAERFGRFSFVAWEKPSSSAPDGRLWISDEGGLRSYRP</sequence>
<proteinExistence type="predicted"/>
<dbReference type="Pfam" id="PF14332">
    <property type="entry name" value="DUF4388"/>
    <property type="match status" value="1"/>
</dbReference>
<dbReference type="InterPro" id="IPR025497">
    <property type="entry name" value="PatA-like_N"/>
</dbReference>
<keyword evidence="4" id="KW-1185">Reference proteome</keyword>
<evidence type="ECO:0000259" key="2">
    <source>
        <dbReference type="Pfam" id="PF14332"/>
    </source>
</evidence>
<evidence type="ECO:0000256" key="1">
    <source>
        <dbReference type="SAM" id="MobiDB-lite"/>
    </source>
</evidence>